<keyword evidence="1" id="KW-0732">Signal</keyword>
<feature type="signal peptide" evidence="1">
    <location>
        <begin position="1"/>
        <end position="20"/>
    </location>
</feature>
<name>A0A5S3WGN5_9GAMM</name>
<dbReference type="EMBL" id="PNCI01000055">
    <property type="protein sequence ID" value="TMP25928.1"/>
    <property type="molecule type" value="Genomic_DNA"/>
</dbReference>
<dbReference type="OrthoDB" id="6306912at2"/>
<protein>
    <submittedName>
        <fullName evidence="2">Uncharacterized protein</fullName>
    </submittedName>
</protein>
<reference evidence="2 3" key="1">
    <citation type="submission" date="2018-01" db="EMBL/GenBank/DDBJ databases">
        <authorList>
            <person name="Paulsen S."/>
            <person name="Gram L.K."/>
        </authorList>
    </citation>
    <scope>NUCLEOTIDE SEQUENCE [LARGE SCALE GENOMIC DNA]</scope>
    <source>
        <strain evidence="2 3">S2676</strain>
    </source>
</reference>
<feature type="chain" id="PRO_5024353118" evidence="1">
    <location>
        <begin position="21"/>
        <end position="516"/>
    </location>
</feature>
<evidence type="ECO:0000256" key="1">
    <source>
        <dbReference type="SAM" id="SignalP"/>
    </source>
</evidence>
<evidence type="ECO:0000313" key="2">
    <source>
        <dbReference type="EMBL" id="TMP25928.1"/>
    </source>
</evidence>
<dbReference type="Proteomes" id="UP000310249">
    <property type="component" value="Unassembled WGS sequence"/>
</dbReference>
<organism evidence="2 3">
    <name type="scientific">Pseudoalteromonas rubra</name>
    <dbReference type="NCBI Taxonomy" id="43658"/>
    <lineage>
        <taxon>Bacteria</taxon>
        <taxon>Pseudomonadati</taxon>
        <taxon>Pseudomonadota</taxon>
        <taxon>Gammaproteobacteria</taxon>
        <taxon>Alteromonadales</taxon>
        <taxon>Pseudoalteromonadaceae</taxon>
        <taxon>Pseudoalteromonas</taxon>
    </lineage>
</organism>
<comment type="caution">
    <text evidence="2">The sequence shown here is derived from an EMBL/GenBank/DDBJ whole genome shotgun (WGS) entry which is preliminary data.</text>
</comment>
<sequence>MILARFLTLILAVFTSISYASGNESSNEILKPQVLGNLIQHGNFENENLFRFPSNSSNVAYLTDQSPISGKQSVEVHFTDFDVYSPYYHRYVFPENTQLSSLHFSGLIKMISGFDTESIIAEAHVTYHSDGQYPYTYERVTLSGGNNYNTPFNVNLPLDETRKIKLVHLKFMHNRNQRDLSVIIDDLALHTVPKGYDNLIPHGDFESENLFKFPSNSNSSAYITNQSPIIGEQSAEVHFTDSSVYSPYYHRYVFPENTQLSSLHFSGLIQMTAGFDTESIVAEAHVTYHRDDQYPYTYERVTLSGNGSAVTPFSVNLPLDETRKIKLVHLKFMHYKNSQDMSVLLDELALHVVHKERLNLIPHGDFENENLFIFPSNSDGVAHLTNQAPISGEQSVQVQFTNFSVYSPYYYTYVFPENTNLKSLNFSGLLQMLSGFDTESVIAEAHVTFQRDGKYPYTYERVTLSGNGNAVTPFDVHLPLDETRAVKLVNLKFIYTQSQQDATVLLDDLTLSVIPK</sequence>
<proteinExistence type="predicted"/>
<evidence type="ECO:0000313" key="3">
    <source>
        <dbReference type="Proteomes" id="UP000310249"/>
    </source>
</evidence>
<dbReference type="RefSeq" id="WP_138552668.1">
    <property type="nucleotide sequence ID" value="NZ_PNCH01000040.1"/>
</dbReference>
<gene>
    <name evidence="2" type="ORF">CWB99_20155</name>
</gene>
<accession>A0A5S3WGN5</accession>
<reference evidence="3" key="2">
    <citation type="submission" date="2019-06" db="EMBL/GenBank/DDBJ databases">
        <title>Co-occurence of chitin degradation, pigmentation and bioactivity in marine Pseudoalteromonas.</title>
        <authorList>
            <person name="Sonnenschein E.C."/>
            <person name="Bech P.K."/>
        </authorList>
    </citation>
    <scope>NUCLEOTIDE SEQUENCE [LARGE SCALE GENOMIC DNA]</scope>
    <source>
        <strain evidence="3">S2676</strain>
    </source>
</reference>
<dbReference type="AlphaFoldDB" id="A0A5S3WGN5"/>